<keyword evidence="2" id="KW-1185">Reference proteome</keyword>
<evidence type="ECO:0000313" key="1">
    <source>
        <dbReference type="EMBL" id="WEY17559.1"/>
    </source>
</evidence>
<proteinExistence type="predicted"/>
<protein>
    <submittedName>
        <fullName evidence="1">Uncharacterized protein</fullName>
    </submittedName>
</protein>
<organism evidence="1 2">
    <name type="scientific">Kolpuevirus sp. 'frurule'</name>
    <dbReference type="NCBI Taxonomy" id="3028514"/>
    <lineage>
        <taxon>Viruses</taxon>
        <taxon>Duplodnaviria</taxon>
        <taxon>Heunggongvirae</taxon>
        <taxon>Uroviricota</taxon>
        <taxon>Caudoviricetes</taxon>
        <taxon>Crassvirales</taxon>
        <taxon>Steigviridae</taxon>
        <taxon>Asinivirinae</taxon>
        <taxon>Kolpuevirus</taxon>
    </lineage>
</organism>
<accession>A0AAF0DNN3</accession>
<dbReference type="Proteomes" id="UP001225300">
    <property type="component" value="Segment"/>
</dbReference>
<dbReference type="EMBL" id="OQ198718">
    <property type="protein sequence ID" value="WEY17559.1"/>
    <property type="molecule type" value="Genomic_DNA"/>
</dbReference>
<reference evidence="1" key="1">
    <citation type="journal article" date="2023" name="bioRxiv">
        <title>Novel crAssphage isolates exhibit conserved gene order and purifying selection of the host specificity protein.</title>
        <authorList>
            <person name="Papudeshi B."/>
            <person name="Vega A.A."/>
            <person name="Souza C."/>
            <person name="Giles S.K."/>
            <person name="Mallawaarachchi V."/>
            <person name="Roach M.J."/>
            <person name="An M."/>
            <person name="Jacobson N."/>
            <person name="McNair K."/>
            <person name="Mora M.F."/>
            <person name="Pastrana K."/>
            <person name="Leigh C."/>
            <person name="Cram C."/>
            <person name="Plewa W.S."/>
            <person name="Grigson S.R."/>
            <person name="Bouras G."/>
            <person name="Decewicz P."/>
            <person name="Luque A."/>
            <person name="Droit L."/>
            <person name="Handley S.A."/>
            <person name="Segall A.M."/>
            <person name="Dinsdale E.A."/>
            <person name="Edwards R.A."/>
        </authorList>
    </citation>
    <scope>NUCLEOTIDE SEQUENCE</scope>
    <source>
        <strain evidence="1">Bc03</strain>
    </source>
</reference>
<sequence>MDIEDLKYVLQQHAYIVGQSVLATARLEGMKAENERAIQNGLNPPYGEEQFEKAMLEFPVDHNSIIDAFKY</sequence>
<name>A0AAF0DNN3_9CAUD</name>
<evidence type="ECO:0000313" key="2">
    <source>
        <dbReference type="Proteomes" id="UP001225300"/>
    </source>
</evidence>